<dbReference type="GeneID" id="87840694"/>
<dbReference type="AlphaFoldDB" id="A0AAE0LS98"/>
<organism evidence="1 2">
    <name type="scientific">Chaetomium fimeti</name>
    <dbReference type="NCBI Taxonomy" id="1854472"/>
    <lineage>
        <taxon>Eukaryota</taxon>
        <taxon>Fungi</taxon>
        <taxon>Dikarya</taxon>
        <taxon>Ascomycota</taxon>
        <taxon>Pezizomycotina</taxon>
        <taxon>Sordariomycetes</taxon>
        <taxon>Sordariomycetidae</taxon>
        <taxon>Sordariales</taxon>
        <taxon>Chaetomiaceae</taxon>
        <taxon>Chaetomium</taxon>
    </lineage>
</organism>
<proteinExistence type="predicted"/>
<sequence length="84" mass="9217">MYYLYMAALFLRAGSLGDSGGYRLGNGFNVFRLPVGAAWWFAVCVRSKALTHRTDIYLDIDEQGVVTGLPPSIGTSRSRTLNLA</sequence>
<protein>
    <submittedName>
        <fullName evidence="1">Uncharacterized protein</fullName>
    </submittedName>
</protein>
<evidence type="ECO:0000313" key="2">
    <source>
        <dbReference type="Proteomes" id="UP001278766"/>
    </source>
</evidence>
<dbReference type="RefSeq" id="XP_062658929.1">
    <property type="nucleotide sequence ID" value="XM_062803746.1"/>
</dbReference>
<name>A0AAE0LS98_9PEZI</name>
<gene>
    <name evidence="1" type="ORF">B0H64DRAFT_395214</name>
</gene>
<keyword evidence="2" id="KW-1185">Reference proteome</keyword>
<evidence type="ECO:0000313" key="1">
    <source>
        <dbReference type="EMBL" id="KAK3295415.1"/>
    </source>
</evidence>
<comment type="caution">
    <text evidence="1">The sequence shown here is derived from an EMBL/GenBank/DDBJ whole genome shotgun (WGS) entry which is preliminary data.</text>
</comment>
<dbReference type="Proteomes" id="UP001278766">
    <property type="component" value="Unassembled WGS sequence"/>
</dbReference>
<reference evidence="1" key="1">
    <citation type="journal article" date="2023" name="Mol. Phylogenet. Evol.">
        <title>Genome-scale phylogeny and comparative genomics of the fungal order Sordariales.</title>
        <authorList>
            <person name="Hensen N."/>
            <person name="Bonometti L."/>
            <person name="Westerberg I."/>
            <person name="Brannstrom I.O."/>
            <person name="Guillou S."/>
            <person name="Cros-Aarteil S."/>
            <person name="Calhoun S."/>
            <person name="Haridas S."/>
            <person name="Kuo A."/>
            <person name="Mondo S."/>
            <person name="Pangilinan J."/>
            <person name="Riley R."/>
            <person name="LaButti K."/>
            <person name="Andreopoulos B."/>
            <person name="Lipzen A."/>
            <person name="Chen C."/>
            <person name="Yan M."/>
            <person name="Daum C."/>
            <person name="Ng V."/>
            <person name="Clum A."/>
            <person name="Steindorff A."/>
            <person name="Ohm R.A."/>
            <person name="Martin F."/>
            <person name="Silar P."/>
            <person name="Natvig D.O."/>
            <person name="Lalanne C."/>
            <person name="Gautier V."/>
            <person name="Ament-Velasquez S.L."/>
            <person name="Kruys A."/>
            <person name="Hutchinson M.I."/>
            <person name="Powell A.J."/>
            <person name="Barry K."/>
            <person name="Miller A.N."/>
            <person name="Grigoriev I.V."/>
            <person name="Debuchy R."/>
            <person name="Gladieux P."/>
            <person name="Hiltunen Thoren M."/>
            <person name="Johannesson H."/>
        </authorList>
    </citation>
    <scope>NUCLEOTIDE SEQUENCE</scope>
    <source>
        <strain evidence="1">CBS 168.71</strain>
    </source>
</reference>
<dbReference type="EMBL" id="JAUEPN010000004">
    <property type="protein sequence ID" value="KAK3295415.1"/>
    <property type="molecule type" value="Genomic_DNA"/>
</dbReference>
<reference evidence="1" key="2">
    <citation type="submission" date="2023-06" db="EMBL/GenBank/DDBJ databases">
        <authorList>
            <consortium name="Lawrence Berkeley National Laboratory"/>
            <person name="Haridas S."/>
            <person name="Hensen N."/>
            <person name="Bonometti L."/>
            <person name="Westerberg I."/>
            <person name="Brannstrom I.O."/>
            <person name="Guillou S."/>
            <person name="Cros-Aarteil S."/>
            <person name="Calhoun S."/>
            <person name="Kuo A."/>
            <person name="Mondo S."/>
            <person name="Pangilinan J."/>
            <person name="Riley R."/>
            <person name="Labutti K."/>
            <person name="Andreopoulos B."/>
            <person name="Lipzen A."/>
            <person name="Chen C."/>
            <person name="Yanf M."/>
            <person name="Daum C."/>
            <person name="Ng V."/>
            <person name="Clum A."/>
            <person name="Steindorff A."/>
            <person name="Ohm R."/>
            <person name="Martin F."/>
            <person name="Silar P."/>
            <person name="Natvig D."/>
            <person name="Lalanne C."/>
            <person name="Gautier V."/>
            <person name="Ament-Velasquez S.L."/>
            <person name="Kruys A."/>
            <person name="Hutchinson M.I."/>
            <person name="Powell A.J."/>
            <person name="Barry K."/>
            <person name="Miller A.N."/>
            <person name="Grigoriev I.V."/>
            <person name="Debuchy R."/>
            <person name="Gladieux P."/>
            <person name="Thoren M.H."/>
            <person name="Johannesson H."/>
        </authorList>
    </citation>
    <scope>NUCLEOTIDE SEQUENCE</scope>
    <source>
        <strain evidence="1">CBS 168.71</strain>
    </source>
</reference>
<accession>A0AAE0LS98</accession>